<sequence length="125" mass="14133">MPSDLRTDASVYYGRFVYPYSDPTTPFYLVFPAGIHNHAQCFVLTSFSKDGNNAINRALTSIVPRITMSTDTDFVLGSAGGLLDEFYWFKGRILDNGENIELDMFNPDETFCTTVHLTKETKSRK</sequence>
<dbReference type="Proteomes" id="UP000663846">
    <property type="component" value="Unassembled WGS sequence"/>
</dbReference>
<comment type="caution">
    <text evidence="1">The sequence shown here is derived from an EMBL/GenBank/DDBJ whole genome shotgun (WGS) entry which is preliminary data.</text>
</comment>
<evidence type="ECO:0000313" key="1">
    <source>
        <dbReference type="EMBL" id="CAE6452963.1"/>
    </source>
</evidence>
<protein>
    <submittedName>
        <fullName evidence="1">Uncharacterized protein</fullName>
    </submittedName>
</protein>
<reference evidence="1" key="1">
    <citation type="submission" date="2021-01" db="EMBL/GenBank/DDBJ databases">
        <authorList>
            <person name="Kaushik A."/>
        </authorList>
    </citation>
    <scope>NUCLEOTIDE SEQUENCE</scope>
    <source>
        <strain evidence="1">AG1-1C</strain>
    </source>
</reference>
<dbReference type="AlphaFoldDB" id="A0A8H3GJB4"/>
<name>A0A8H3GJB4_9AGAM</name>
<accession>A0A8H3GJB4</accession>
<dbReference type="EMBL" id="CAJMWS010000588">
    <property type="protein sequence ID" value="CAE6452963.1"/>
    <property type="molecule type" value="Genomic_DNA"/>
</dbReference>
<proteinExistence type="predicted"/>
<organism evidence="1 2">
    <name type="scientific">Rhizoctonia solani</name>
    <dbReference type="NCBI Taxonomy" id="456999"/>
    <lineage>
        <taxon>Eukaryota</taxon>
        <taxon>Fungi</taxon>
        <taxon>Dikarya</taxon>
        <taxon>Basidiomycota</taxon>
        <taxon>Agaricomycotina</taxon>
        <taxon>Agaricomycetes</taxon>
        <taxon>Cantharellales</taxon>
        <taxon>Ceratobasidiaceae</taxon>
        <taxon>Rhizoctonia</taxon>
    </lineage>
</organism>
<evidence type="ECO:0000313" key="2">
    <source>
        <dbReference type="Proteomes" id="UP000663846"/>
    </source>
</evidence>
<gene>
    <name evidence="1" type="ORF">RDB_LOCUS148258</name>
</gene>